<dbReference type="NCBIfam" id="TIGR00494">
    <property type="entry name" value="crcB"/>
    <property type="match status" value="1"/>
</dbReference>
<evidence type="ECO:0000256" key="1">
    <source>
        <dbReference type="ARBA" id="ARBA00004651"/>
    </source>
</evidence>
<evidence type="ECO:0000313" key="11">
    <source>
        <dbReference type="EMBL" id="SDY44055.1"/>
    </source>
</evidence>
<dbReference type="HAMAP" id="MF_00454">
    <property type="entry name" value="FluC"/>
    <property type="match status" value="1"/>
</dbReference>
<evidence type="ECO:0000256" key="7">
    <source>
        <dbReference type="ARBA" id="ARBA00035120"/>
    </source>
</evidence>
<evidence type="ECO:0000256" key="6">
    <source>
        <dbReference type="ARBA" id="ARBA00023303"/>
    </source>
</evidence>
<dbReference type="PANTHER" id="PTHR28259">
    <property type="entry name" value="FLUORIDE EXPORT PROTEIN 1-RELATED"/>
    <property type="match status" value="1"/>
</dbReference>
<sequence length="120" mass="12878">MNFIFVALGGAFGAMARYAISLIPVKTHFPILTLVTNIIGAILIGFIVGLVDRKGDISSKTVLFWKTGVCGGFTTFSTFSLESCNLFEERIYITGGIYVALSVGCCVLGILIGKKLSYLI</sequence>
<comment type="catalytic activity">
    <reaction evidence="8">
        <text>fluoride(in) = fluoride(out)</text>
        <dbReference type="Rhea" id="RHEA:76159"/>
        <dbReference type="ChEBI" id="CHEBI:17051"/>
    </reaction>
    <physiologicalReaction direction="left-to-right" evidence="8">
        <dbReference type="Rhea" id="RHEA:76160"/>
    </physiologicalReaction>
</comment>
<comment type="similarity">
    <text evidence="7 10">Belongs to the fluoride channel Fluc/FEX (TC 1.A.43) family.</text>
</comment>
<keyword evidence="6 10" id="KW-0407">Ion channel</keyword>
<dbReference type="AlphaFoldDB" id="A0A1H3JX25"/>
<keyword evidence="10" id="KW-0915">Sodium</keyword>
<keyword evidence="10" id="KW-0479">Metal-binding</keyword>
<evidence type="ECO:0000256" key="8">
    <source>
        <dbReference type="ARBA" id="ARBA00035585"/>
    </source>
</evidence>
<keyword evidence="3 10" id="KW-0812">Transmembrane</keyword>
<keyword evidence="2 10" id="KW-1003">Cell membrane</keyword>
<feature type="binding site" evidence="10">
    <location>
        <position position="71"/>
    </location>
    <ligand>
        <name>Na(+)</name>
        <dbReference type="ChEBI" id="CHEBI:29101"/>
        <note>structural</note>
    </ligand>
</feature>
<evidence type="ECO:0000256" key="10">
    <source>
        <dbReference type="HAMAP-Rule" id="MF_00454"/>
    </source>
</evidence>
<dbReference type="RefSeq" id="WP_074717773.1">
    <property type="nucleotide sequence ID" value="NZ_FNPG01000018.1"/>
</dbReference>
<dbReference type="PANTHER" id="PTHR28259:SF1">
    <property type="entry name" value="FLUORIDE EXPORT PROTEIN 1-RELATED"/>
    <property type="match status" value="1"/>
</dbReference>
<evidence type="ECO:0000313" key="12">
    <source>
        <dbReference type="Proteomes" id="UP000183918"/>
    </source>
</evidence>
<feature type="transmembrane region" description="Helical" evidence="10">
    <location>
        <begin position="31"/>
        <end position="51"/>
    </location>
</feature>
<accession>A0A1H3JX25</accession>
<evidence type="ECO:0000256" key="4">
    <source>
        <dbReference type="ARBA" id="ARBA00022989"/>
    </source>
</evidence>
<name>A0A1H3JX25_9FIRM</name>
<dbReference type="OrthoDB" id="9815830at2"/>
<protein>
    <recommendedName>
        <fullName evidence="10">Fluoride-specific ion channel FluC</fullName>
    </recommendedName>
</protein>
<keyword evidence="10" id="KW-0406">Ion transport</keyword>
<evidence type="ECO:0000256" key="3">
    <source>
        <dbReference type="ARBA" id="ARBA00022692"/>
    </source>
</evidence>
<feature type="transmembrane region" description="Helical" evidence="10">
    <location>
        <begin position="63"/>
        <end position="79"/>
    </location>
</feature>
<keyword evidence="10" id="KW-0813">Transport</keyword>
<comment type="activity regulation">
    <text evidence="10">Na(+) is not transported, but it plays an essential structural role and its presence is essential for fluoride channel function.</text>
</comment>
<dbReference type="InterPro" id="IPR003691">
    <property type="entry name" value="FluC"/>
</dbReference>
<gene>
    <name evidence="10" type="primary">fluC</name>
    <name evidence="10" type="synonym">crcB</name>
    <name evidence="11" type="ORF">SAMN02910414_01555</name>
</gene>
<evidence type="ECO:0000256" key="5">
    <source>
        <dbReference type="ARBA" id="ARBA00023136"/>
    </source>
</evidence>
<keyword evidence="4 10" id="KW-1133">Transmembrane helix</keyword>
<dbReference type="Proteomes" id="UP000183918">
    <property type="component" value="Unassembled WGS sequence"/>
</dbReference>
<organism evidence="11 12">
    <name type="scientific">Lachnobacterium bovis DSM 14045</name>
    <dbReference type="NCBI Taxonomy" id="1122142"/>
    <lineage>
        <taxon>Bacteria</taxon>
        <taxon>Bacillati</taxon>
        <taxon>Bacillota</taxon>
        <taxon>Clostridia</taxon>
        <taxon>Lachnospirales</taxon>
        <taxon>Lachnospiraceae</taxon>
        <taxon>Lachnobacterium</taxon>
    </lineage>
</organism>
<feature type="transmembrane region" description="Helical" evidence="10">
    <location>
        <begin position="91"/>
        <end position="112"/>
    </location>
</feature>
<comment type="subcellular location">
    <subcellularLocation>
        <location evidence="1 10">Cell membrane</location>
        <topology evidence="1 10">Multi-pass membrane protein</topology>
    </subcellularLocation>
</comment>
<reference evidence="11 12" key="1">
    <citation type="submission" date="2016-10" db="EMBL/GenBank/DDBJ databases">
        <authorList>
            <person name="de Groot N.N."/>
        </authorList>
    </citation>
    <scope>NUCLEOTIDE SEQUENCE [LARGE SCALE GENOMIC DNA]</scope>
    <source>
        <strain evidence="11 12">DSM 14045</strain>
    </source>
</reference>
<evidence type="ECO:0000256" key="9">
    <source>
        <dbReference type="ARBA" id="ARBA00049940"/>
    </source>
</evidence>
<dbReference type="GO" id="GO:0046872">
    <property type="term" value="F:metal ion binding"/>
    <property type="evidence" value="ECO:0007669"/>
    <property type="project" value="UniProtKB-KW"/>
</dbReference>
<feature type="binding site" evidence="10">
    <location>
        <position position="74"/>
    </location>
    <ligand>
        <name>Na(+)</name>
        <dbReference type="ChEBI" id="CHEBI:29101"/>
        <note>structural</note>
    </ligand>
</feature>
<proteinExistence type="inferred from homology"/>
<keyword evidence="12" id="KW-1185">Reference proteome</keyword>
<comment type="function">
    <text evidence="9 10">Fluoride-specific ion channel. Important for reducing fluoride concentration in the cell, thus reducing its toxicity.</text>
</comment>
<dbReference type="GO" id="GO:0062054">
    <property type="term" value="F:fluoride channel activity"/>
    <property type="evidence" value="ECO:0007669"/>
    <property type="project" value="UniProtKB-UniRule"/>
</dbReference>
<keyword evidence="5 10" id="KW-0472">Membrane</keyword>
<dbReference type="Pfam" id="PF02537">
    <property type="entry name" value="CRCB"/>
    <property type="match status" value="1"/>
</dbReference>
<dbReference type="GO" id="GO:0005886">
    <property type="term" value="C:plasma membrane"/>
    <property type="evidence" value="ECO:0007669"/>
    <property type="project" value="UniProtKB-SubCell"/>
</dbReference>
<evidence type="ECO:0000256" key="2">
    <source>
        <dbReference type="ARBA" id="ARBA00022475"/>
    </source>
</evidence>
<dbReference type="GO" id="GO:0140114">
    <property type="term" value="P:cellular detoxification of fluoride"/>
    <property type="evidence" value="ECO:0007669"/>
    <property type="project" value="UniProtKB-UniRule"/>
</dbReference>
<dbReference type="EMBL" id="FNPG01000018">
    <property type="protein sequence ID" value="SDY44055.1"/>
    <property type="molecule type" value="Genomic_DNA"/>
</dbReference>